<comment type="caution">
    <text evidence="3">The sequence shown here is derived from an EMBL/GenBank/DDBJ whole genome shotgun (WGS) entry which is preliminary data.</text>
</comment>
<dbReference type="Gene3D" id="3.40.50.300">
    <property type="entry name" value="P-loop containing nucleotide triphosphate hydrolases"/>
    <property type="match status" value="1"/>
</dbReference>
<feature type="domain" description="Rad50/SbcC-type AAA" evidence="2">
    <location>
        <begin position="5"/>
        <end position="162"/>
    </location>
</feature>
<evidence type="ECO:0000313" key="3">
    <source>
        <dbReference type="EMBL" id="MQO93820.1"/>
    </source>
</evidence>
<dbReference type="RefSeq" id="WP_153139797.1">
    <property type="nucleotide sequence ID" value="NZ_VZAP01000176.1"/>
</dbReference>
<keyword evidence="3" id="KW-0067">ATP-binding</keyword>
<dbReference type="InterPro" id="IPR051396">
    <property type="entry name" value="Bact_Antivir_Def_Nuclease"/>
</dbReference>
<protein>
    <submittedName>
        <fullName evidence="3">ATP-binding protein</fullName>
    </submittedName>
</protein>
<dbReference type="Pfam" id="PF13476">
    <property type="entry name" value="AAA_23"/>
    <property type="match status" value="1"/>
</dbReference>
<proteinExistence type="predicted"/>
<dbReference type="AlphaFoldDB" id="A0AA90VNS7"/>
<accession>A0AA90VNS7</accession>
<evidence type="ECO:0000259" key="1">
    <source>
        <dbReference type="Pfam" id="PF13175"/>
    </source>
</evidence>
<dbReference type="InterPro" id="IPR038729">
    <property type="entry name" value="Rad50/SbcC_AAA"/>
</dbReference>
<dbReference type="InterPro" id="IPR027417">
    <property type="entry name" value="P-loop_NTPase"/>
</dbReference>
<evidence type="ECO:0000259" key="2">
    <source>
        <dbReference type="Pfam" id="PF13476"/>
    </source>
</evidence>
<dbReference type="GO" id="GO:0016887">
    <property type="term" value="F:ATP hydrolysis activity"/>
    <property type="evidence" value="ECO:0007669"/>
    <property type="project" value="InterPro"/>
</dbReference>
<dbReference type="Proteomes" id="UP000421283">
    <property type="component" value="Unassembled WGS sequence"/>
</dbReference>
<gene>
    <name evidence="3" type="ORF">F7D31_14360</name>
</gene>
<dbReference type="InterPro" id="IPR041685">
    <property type="entry name" value="AAA_GajA/Old/RecF-like"/>
</dbReference>
<keyword evidence="3" id="KW-0547">Nucleotide-binding</keyword>
<dbReference type="PANTHER" id="PTHR43581:SF4">
    <property type="entry name" value="ATP_GTP PHOSPHATASE"/>
    <property type="match status" value="1"/>
</dbReference>
<name>A0AA90VNS7_9BACT</name>
<dbReference type="PANTHER" id="PTHR43581">
    <property type="entry name" value="ATP/GTP PHOSPHATASE"/>
    <property type="match status" value="1"/>
</dbReference>
<organism evidence="3 4">
    <name type="scientific">Segatella copri</name>
    <dbReference type="NCBI Taxonomy" id="165179"/>
    <lineage>
        <taxon>Bacteria</taxon>
        <taxon>Pseudomonadati</taxon>
        <taxon>Bacteroidota</taxon>
        <taxon>Bacteroidia</taxon>
        <taxon>Bacteroidales</taxon>
        <taxon>Prevotellaceae</taxon>
        <taxon>Segatella</taxon>
    </lineage>
</organism>
<feature type="domain" description="Endonuclease GajA/Old nuclease/RecF-like AAA" evidence="1">
    <location>
        <begin position="185"/>
        <end position="275"/>
    </location>
</feature>
<evidence type="ECO:0000313" key="4">
    <source>
        <dbReference type="Proteomes" id="UP000421283"/>
    </source>
</evidence>
<dbReference type="GO" id="GO:0005524">
    <property type="term" value="F:ATP binding"/>
    <property type="evidence" value="ECO:0007669"/>
    <property type="project" value="UniProtKB-KW"/>
</dbReference>
<reference evidence="4" key="1">
    <citation type="submission" date="2019-09" db="EMBL/GenBank/DDBJ databases">
        <title>Distinct polysaccharide growth profiles of human intestinal Prevotella copri isolates.</title>
        <authorList>
            <person name="Fehlner-Peach H."/>
            <person name="Magnabosco C."/>
            <person name="Raghavan V."/>
            <person name="Scher J.U."/>
            <person name="Tett A."/>
            <person name="Cox L.M."/>
            <person name="Gottsegen C."/>
            <person name="Watters A."/>
            <person name="Wiltshire- Gordon J.D."/>
            <person name="Segata N."/>
            <person name="Bonneau R."/>
            <person name="Littman D.R."/>
        </authorList>
    </citation>
    <scope>NUCLEOTIDE SEQUENCE [LARGE SCALE GENOMIC DNA]</scope>
    <source>
        <strain evidence="4">iAU3127</strain>
    </source>
</reference>
<dbReference type="SUPFAM" id="SSF52540">
    <property type="entry name" value="P-loop containing nucleoside triphosphate hydrolases"/>
    <property type="match status" value="1"/>
</dbReference>
<dbReference type="EMBL" id="VZAP01000176">
    <property type="protein sequence ID" value="MQO93820.1"/>
    <property type="molecule type" value="Genomic_DNA"/>
</dbReference>
<dbReference type="Pfam" id="PF13175">
    <property type="entry name" value="AAA_15"/>
    <property type="match status" value="1"/>
</dbReference>
<dbReference type="GO" id="GO:0006302">
    <property type="term" value="P:double-strand break repair"/>
    <property type="evidence" value="ECO:0007669"/>
    <property type="project" value="InterPro"/>
</dbReference>
<sequence>MLIKKVHIEKFRGFHDQEFEVGSMLTAIAGQNGTQKSTLLGMITQTFTLGKDKNPMGGEKPLCGGNYRSAFSDKFRLSPKFDQPGSHEWTLTFDNGSDYTIESILRSDTKTIRFWQKGMRGKGDGYIQYPTIFLSLKRVLPVAESGTVSESSLLTDQELAEFKKLHDTILITESHIESASFLESANKQTIGITTDTYDWNENSVGQDNLSKIILALFSFKHLKEKYPHEYKGGILAIDELDATMYPASQKKLLKELRTYASKLNLQIFFTTHSLSLLESIDDLVGECSQKDATKDQVRLVYLKKQDNNIVINDKATFHNITLNLQVIQGKIKPVHKITVYTEDKENIIFAKHLLRGKTSQLNFIDIDFSGANLISLVSKKVPAFIEPAAIVIVDGDVRKEPNKMKSITKANNILVLPTNMSPEQLTSTFLHDLSEADELWENIAEGYSKQVCFRDITYDEILHDRIKAKTWFRSQLPSWGRTASKVLTPLFKKYKDERNEFISDFEEMLKLYQV</sequence>